<feature type="compositionally biased region" description="Basic and acidic residues" evidence="1">
    <location>
        <begin position="316"/>
        <end position="333"/>
    </location>
</feature>
<feature type="compositionally biased region" description="Polar residues" evidence="1">
    <location>
        <begin position="231"/>
        <end position="254"/>
    </location>
</feature>
<organism evidence="2 3">
    <name type="scientific">Smittium culicis</name>
    <dbReference type="NCBI Taxonomy" id="133412"/>
    <lineage>
        <taxon>Eukaryota</taxon>
        <taxon>Fungi</taxon>
        <taxon>Fungi incertae sedis</taxon>
        <taxon>Zoopagomycota</taxon>
        <taxon>Kickxellomycotina</taxon>
        <taxon>Harpellomycetes</taxon>
        <taxon>Harpellales</taxon>
        <taxon>Legeriomycetaceae</taxon>
        <taxon>Smittium</taxon>
    </lineage>
</organism>
<dbReference type="EMBL" id="LSSM01002893">
    <property type="protein sequence ID" value="OMJ19885.1"/>
    <property type="molecule type" value="Genomic_DNA"/>
</dbReference>
<evidence type="ECO:0000313" key="2">
    <source>
        <dbReference type="EMBL" id="OMJ19885.1"/>
    </source>
</evidence>
<reference evidence="3" key="1">
    <citation type="submission" date="2017-01" db="EMBL/GenBank/DDBJ databases">
        <authorList>
            <person name="Wang Y."/>
            <person name="White M."/>
            <person name="Kvist S."/>
            <person name="Moncalvo J.-M."/>
        </authorList>
    </citation>
    <scope>NUCLEOTIDE SEQUENCE [LARGE SCALE GENOMIC DNA]</scope>
    <source>
        <strain evidence="3">ID-206-W2</strain>
    </source>
</reference>
<accession>A0A1R1XZ56</accession>
<name>A0A1R1XZ56_9FUNG</name>
<protein>
    <submittedName>
        <fullName evidence="2">Uncharacterized protein</fullName>
    </submittedName>
</protein>
<evidence type="ECO:0000256" key="1">
    <source>
        <dbReference type="SAM" id="MobiDB-lite"/>
    </source>
</evidence>
<sequence length="333" mass="37041">MEVQELRKEKTPRKDLKMEDENYVVMPSIVDLNVPQGLIELMPHIYEGFYKSIGSKEEIKEVIQACPRSSTMSYSPPPLNENITRAVKKTDTTLYGIRITLAQATRPLENFVYRKYKEDSEAAKEDEGVALASAMRLILASIATNICQSRMENLYQALNIPGKPKKLFQIRQQYRPYRSPSSSTTMAQTIQSGQTSDNPTYTSGFPSEPPSLGPPHDVQESLGATHGQLVAPTTENSSSPVQEEAESGSQSGTDRGNRLHIIQESNRGSRPIKPRVLKPTLLRVKESMQAVYHRGPEQAHETWAPGQLRQVGDSADTNHKSPGNDHKLPADDS</sequence>
<feature type="region of interest" description="Disordered" evidence="1">
    <location>
        <begin position="175"/>
        <end position="277"/>
    </location>
</feature>
<gene>
    <name evidence="2" type="ORF">AYI69_g6443</name>
</gene>
<evidence type="ECO:0000313" key="3">
    <source>
        <dbReference type="Proteomes" id="UP000187429"/>
    </source>
</evidence>
<proteinExistence type="predicted"/>
<dbReference type="Proteomes" id="UP000187429">
    <property type="component" value="Unassembled WGS sequence"/>
</dbReference>
<comment type="caution">
    <text evidence="2">The sequence shown here is derived from an EMBL/GenBank/DDBJ whole genome shotgun (WGS) entry which is preliminary data.</text>
</comment>
<feature type="region of interest" description="Disordered" evidence="1">
    <location>
        <begin position="292"/>
        <end position="333"/>
    </location>
</feature>
<keyword evidence="3" id="KW-1185">Reference proteome</keyword>
<dbReference type="AlphaFoldDB" id="A0A1R1XZ56"/>
<feature type="compositionally biased region" description="Polar residues" evidence="1">
    <location>
        <begin position="179"/>
        <end position="205"/>
    </location>
</feature>